<dbReference type="PANTHER" id="PTHR33744:SF1">
    <property type="entry name" value="DNA-BINDING TRANSCRIPTIONAL ACTIVATOR ADER"/>
    <property type="match status" value="1"/>
</dbReference>
<dbReference type="Pfam" id="PF17853">
    <property type="entry name" value="GGDEF_2"/>
    <property type="match status" value="1"/>
</dbReference>
<feature type="domain" description="PucR C-terminal helix-turn-helix" evidence="2">
    <location>
        <begin position="465"/>
        <end position="509"/>
    </location>
</feature>
<gene>
    <name evidence="4" type="ORF">LPT13_03235</name>
</gene>
<dbReference type="InterPro" id="IPR042070">
    <property type="entry name" value="PucR_C-HTH_sf"/>
</dbReference>
<dbReference type="InterPro" id="IPR051448">
    <property type="entry name" value="CdaR-like_regulators"/>
</dbReference>
<organism evidence="4 5">
    <name type="scientific">Adlercreutzia faecimuris</name>
    <dbReference type="NCBI Taxonomy" id="2897341"/>
    <lineage>
        <taxon>Bacteria</taxon>
        <taxon>Bacillati</taxon>
        <taxon>Actinomycetota</taxon>
        <taxon>Coriobacteriia</taxon>
        <taxon>Eggerthellales</taxon>
        <taxon>Eggerthellaceae</taxon>
        <taxon>Adlercreutzia</taxon>
    </lineage>
</organism>
<dbReference type="Proteomes" id="UP001430755">
    <property type="component" value="Unassembled WGS sequence"/>
</dbReference>
<sequence length="522" mass="57054">MVPLPILMDCVAEASSTIAYRQLTVGAVAWVDLWDDGAAAGAGAAADDDGPADGDAGRAVVRAASGAFDPAEDRRCLTFLPCEDADAATLAHLGRNVVAVETALSPLAFAQRLQACVLEVMEWERSLDQIALAEGELQDFLTASEAALGNFVNISDSSFRLIAYTRGIVLDDPTVTAFIERGYHDEEAVARFKATRAMERWKRQRKSEYHEPPEGKKYPFINYVFRVNRSYYMQMVMTCHRTPFTPGLLARFDILARHIQQHIRRFDTLRERTFEKSAAFLLDVLRGNVSDTRLIAQQARRLRIDADAPLRLYELSPADGAETAVTWSARRIASRLPDCPVLPHEDRIFVVTPRRPDSPWLDDARIEAALAPLARSDGYVLAASGIVGGLARLPLALEQAVAARVLGTEAPLAEGRPALRHFELSFLPYALGRNRPSTGALEAAARGSIIGFLRGGGGARGDADFLACLYEHHCRTADTARALGVHRNTVANRLRALEERFGASLTAPALEQSLRAAEVLLG</sequence>
<evidence type="ECO:0000259" key="3">
    <source>
        <dbReference type="Pfam" id="PF17853"/>
    </source>
</evidence>
<dbReference type="Pfam" id="PF13556">
    <property type="entry name" value="HTH_30"/>
    <property type="match status" value="1"/>
</dbReference>
<dbReference type="InterPro" id="IPR025736">
    <property type="entry name" value="PucR_C-HTH_dom"/>
</dbReference>
<dbReference type="Gene3D" id="1.10.10.2840">
    <property type="entry name" value="PucR C-terminal helix-turn-helix domain"/>
    <property type="match status" value="1"/>
</dbReference>
<evidence type="ECO:0000256" key="1">
    <source>
        <dbReference type="ARBA" id="ARBA00006754"/>
    </source>
</evidence>
<keyword evidence="5" id="KW-1185">Reference proteome</keyword>
<name>A0ABS9WFL5_9ACTN</name>
<dbReference type="RefSeq" id="WP_242163458.1">
    <property type="nucleotide sequence ID" value="NZ_JAJMLW010000001.1"/>
</dbReference>
<dbReference type="EMBL" id="JAJMLW010000001">
    <property type="protein sequence ID" value="MCI2241365.1"/>
    <property type="molecule type" value="Genomic_DNA"/>
</dbReference>
<comment type="similarity">
    <text evidence="1">Belongs to the CdaR family.</text>
</comment>
<evidence type="ECO:0000313" key="5">
    <source>
        <dbReference type="Proteomes" id="UP001430755"/>
    </source>
</evidence>
<comment type="caution">
    <text evidence="4">The sequence shown here is derived from an EMBL/GenBank/DDBJ whole genome shotgun (WGS) entry which is preliminary data.</text>
</comment>
<reference evidence="4" key="1">
    <citation type="submission" date="2021-11" db="EMBL/GenBank/DDBJ databases">
        <title>A Novel Adlercreutzia Species, isolated from a Allomyrina dichotoma larva feces.</title>
        <authorList>
            <person name="Suh M.K."/>
        </authorList>
    </citation>
    <scope>NUCLEOTIDE SEQUENCE</scope>
    <source>
        <strain evidence="4">JBNU-10</strain>
    </source>
</reference>
<protein>
    <submittedName>
        <fullName evidence="4">Helix-turn-helix domain-containing protein</fullName>
    </submittedName>
</protein>
<dbReference type="InterPro" id="IPR041522">
    <property type="entry name" value="CdaR_GGDEF"/>
</dbReference>
<evidence type="ECO:0000259" key="2">
    <source>
        <dbReference type="Pfam" id="PF13556"/>
    </source>
</evidence>
<proteinExistence type="inferred from homology"/>
<accession>A0ABS9WFL5</accession>
<dbReference type="PANTHER" id="PTHR33744">
    <property type="entry name" value="CARBOHYDRATE DIACID REGULATOR"/>
    <property type="match status" value="1"/>
</dbReference>
<evidence type="ECO:0000313" key="4">
    <source>
        <dbReference type="EMBL" id="MCI2241365.1"/>
    </source>
</evidence>
<feature type="domain" description="CdaR GGDEF-like" evidence="3">
    <location>
        <begin position="287"/>
        <end position="403"/>
    </location>
</feature>